<sequence>MLPHRALHLINEYVRPITRPDWRTFERTINPEVFITEIRDLTIAHKNTLFMTAYKHMRYSEFHTMYIWIEISGVDSYIHFNGGCKNTILSNRWLSKQQEAFDEL</sequence>
<organism evidence="1">
    <name type="scientific">viral metagenome</name>
    <dbReference type="NCBI Taxonomy" id="1070528"/>
    <lineage>
        <taxon>unclassified sequences</taxon>
        <taxon>metagenomes</taxon>
        <taxon>organismal metagenomes</taxon>
    </lineage>
</organism>
<reference evidence="1" key="1">
    <citation type="journal article" date="2020" name="Nature">
        <title>Giant virus diversity and host interactions through global metagenomics.</title>
        <authorList>
            <person name="Schulz F."/>
            <person name="Roux S."/>
            <person name="Paez-Espino D."/>
            <person name="Jungbluth S."/>
            <person name="Walsh D.A."/>
            <person name="Denef V.J."/>
            <person name="McMahon K.D."/>
            <person name="Konstantinidis K.T."/>
            <person name="Eloe-Fadrosh E.A."/>
            <person name="Kyrpides N.C."/>
            <person name="Woyke T."/>
        </authorList>
    </citation>
    <scope>NUCLEOTIDE SEQUENCE</scope>
    <source>
        <strain evidence="1">GVMAG-M-3300027736-24</strain>
    </source>
</reference>
<evidence type="ECO:0000313" key="1">
    <source>
        <dbReference type="EMBL" id="QHU05563.1"/>
    </source>
</evidence>
<name>A0A6C0JJL7_9ZZZZ</name>
<protein>
    <submittedName>
        <fullName evidence="1">Uncharacterized protein</fullName>
    </submittedName>
</protein>
<proteinExistence type="predicted"/>
<accession>A0A6C0JJL7</accession>
<dbReference type="EMBL" id="MN740417">
    <property type="protein sequence ID" value="QHU05563.1"/>
    <property type="molecule type" value="Genomic_DNA"/>
</dbReference>
<dbReference type="AlphaFoldDB" id="A0A6C0JJL7"/>